<proteinExistence type="predicted"/>
<name>A0A1I3QU13_9BACL</name>
<dbReference type="GO" id="GO:0008967">
    <property type="term" value="F:phosphoglycolate phosphatase activity"/>
    <property type="evidence" value="ECO:0007669"/>
    <property type="project" value="TreeGrafter"/>
</dbReference>
<dbReference type="RefSeq" id="WP_093229908.1">
    <property type="nucleotide sequence ID" value="NZ_FORR01000008.1"/>
</dbReference>
<dbReference type="OrthoDB" id="9792518at2"/>
<dbReference type="EMBL" id="FORR01000008">
    <property type="protein sequence ID" value="SFJ36942.1"/>
    <property type="molecule type" value="Genomic_DNA"/>
</dbReference>
<dbReference type="InterPro" id="IPR023214">
    <property type="entry name" value="HAD_sf"/>
</dbReference>
<dbReference type="GO" id="GO:0006281">
    <property type="term" value="P:DNA repair"/>
    <property type="evidence" value="ECO:0007669"/>
    <property type="project" value="TreeGrafter"/>
</dbReference>
<dbReference type="GO" id="GO:0005829">
    <property type="term" value="C:cytosol"/>
    <property type="evidence" value="ECO:0007669"/>
    <property type="project" value="TreeGrafter"/>
</dbReference>
<dbReference type="STRING" id="46223.SAMN05421852_10881"/>
<dbReference type="SUPFAM" id="SSF56784">
    <property type="entry name" value="HAD-like"/>
    <property type="match status" value="1"/>
</dbReference>
<keyword evidence="2" id="KW-1185">Reference proteome</keyword>
<dbReference type="PANTHER" id="PTHR43434">
    <property type="entry name" value="PHOSPHOGLYCOLATE PHOSPHATASE"/>
    <property type="match status" value="1"/>
</dbReference>
<organism evidence="1 2">
    <name type="scientific">Thermoflavimicrobium dichotomicum</name>
    <dbReference type="NCBI Taxonomy" id="46223"/>
    <lineage>
        <taxon>Bacteria</taxon>
        <taxon>Bacillati</taxon>
        <taxon>Bacillota</taxon>
        <taxon>Bacilli</taxon>
        <taxon>Bacillales</taxon>
        <taxon>Thermoactinomycetaceae</taxon>
        <taxon>Thermoflavimicrobium</taxon>
    </lineage>
</organism>
<evidence type="ECO:0000313" key="2">
    <source>
        <dbReference type="Proteomes" id="UP000199545"/>
    </source>
</evidence>
<dbReference type="Gene3D" id="1.10.150.240">
    <property type="entry name" value="Putative phosphatase, domain 2"/>
    <property type="match status" value="1"/>
</dbReference>
<gene>
    <name evidence="1" type="ORF">SAMN05421852_10881</name>
</gene>
<dbReference type="InterPro" id="IPR023198">
    <property type="entry name" value="PGP-like_dom2"/>
</dbReference>
<dbReference type="Proteomes" id="UP000199545">
    <property type="component" value="Unassembled WGS sequence"/>
</dbReference>
<dbReference type="SFLD" id="SFLDS00003">
    <property type="entry name" value="Haloacid_Dehalogenase"/>
    <property type="match status" value="1"/>
</dbReference>
<dbReference type="AlphaFoldDB" id="A0A1I3QU13"/>
<dbReference type="InterPro" id="IPR050155">
    <property type="entry name" value="HAD-like_hydrolase_sf"/>
</dbReference>
<dbReference type="Gene3D" id="3.40.50.1000">
    <property type="entry name" value="HAD superfamily/HAD-like"/>
    <property type="match status" value="1"/>
</dbReference>
<dbReference type="Pfam" id="PF13419">
    <property type="entry name" value="HAD_2"/>
    <property type="match status" value="1"/>
</dbReference>
<dbReference type="InterPro" id="IPR006439">
    <property type="entry name" value="HAD-SF_hydro_IA"/>
</dbReference>
<sequence length="220" mass="24985">MRAIFFDLDGTLFQTEKIAVPAFQQAFIWLKEQGEYDGEIPTEADILSVTGMTIEQLWAHLLPNATEEMKERMNQKALEIELKLINEGKGELYPKTEETLVQLRERGWTLFIASNGLGPYVHGVLEATGILPLFQDIYAAGEHQTRSKVDLVRKCIQQYDVTEGYMVGDRSSDVEAGKMNQLKVIGCRYTEFPKFGSLDELKEADYKIGAFDELLQVIRP</sequence>
<dbReference type="PANTHER" id="PTHR43434:SF1">
    <property type="entry name" value="PHOSPHOGLYCOLATE PHOSPHATASE"/>
    <property type="match status" value="1"/>
</dbReference>
<dbReference type="PRINTS" id="PR00413">
    <property type="entry name" value="HADHALOGNASE"/>
</dbReference>
<reference evidence="1 2" key="1">
    <citation type="submission" date="2016-10" db="EMBL/GenBank/DDBJ databases">
        <authorList>
            <person name="de Groot N.N."/>
        </authorList>
    </citation>
    <scope>NUCLEOTIDE SEQUENCE [LARGE SCALE GENOMIC DNA]</scope>
    <source>
        <strain evidence="1 2">DSM 44778</strain>
    </source>
</reference>
<dbReference type="InterPro" id="IPR036412">
    <property type="entry name" value="HAD-like_sf"/>
</dbReference>
<dbReference type="InterPro" id="IPR041492">
    <property type="entry name" value="HAD_2"/>
</dbReference>
<evidence type="ECO:0000313" key="1">
    <source>
        <dbReference type="EMBL" id="SFJ36942.1"/>
    </source>
</evidence>
<dbReference type="SFLD" id="SFLDG01129">
    <property type="entry name" value="C1.5:_HAD__Beta-PGM__Phosphata"/>
    <property type="match status" value="1"/>
</dbReference>
<protein>
    <submittedName>
        <fullName evidence="1">Haloacid dehalogenase superfamily, subfamily IA, variant 1 with third motif having Dx(3-4)D or Dx(3-4)E</fullName>
    </submittedName>
</protein>
<accession>A0A1I3QU13</accession>